<gene>
    <name evidence="1" type="ORF">A2042_01885</name>
</gene>
<name>A0A1F7R930_9BACT</name>
<dbReference type="EMBL" id="MGDB01000157">
    <property type="protein sequence ID" value="OGL38059.1"/>
    <property type="molecule type" value="Genomic_DNA"/>
</dbReference>
<proteinExistence type="predicted"/>
<dbReference type="AlphaFoldDB" id="A0A1F7R930"/>
<evidence type="ECO:0000313" key="1">
    <source>
        <dbReference type="EMBL" id="OGL38059.1"/>
    </source>
</evidence>
<reference evidence="1 2" key="1">
    <citation type="journal article" date="2016" name="Nat. Commun.">
        <title>Thousands of microbial genomes shed light on interconnected biogeochemical processes in an aquifer system.</title>
        <authorList>
            <person name="Anantharaman K."/>
            <person name="Brown C.T."/>
            <person name="Hug L.A."/>
            <person name="Sharon I."/>
            <person name="Castelle C.J."/>
            <person name="Probst A.J."/>
            <person name="Thomas B.C."/>
            <person name="Singh A."/>
            <person name="Wilkins M.J."/>
            <person name="Karaoz U."/>
            <person name="Brodie E.L."/>
            <person name="Williams K.H."/>
            <person name="Hubbard S.S."/>
            <person name="Banfield J.F."/>
        </authorList>
    </citation>
    <scope>NUCLEOTIDE SEQUENCE [LARGE SCALE GENOMIC DNA]</scope>
</reference>
<comment type="caution">
    <text evidence="1">The sequence shown here is derived from an EMBL/GenBank/DDBJ whole genome shotgun (WGS) entry which is preliminary data.</text>
</comment>
<evidence type="ECO:0000313" key="2">
    <source>
        <dbReference type="Proteomes" id="UP000178526"/>
    </source>
</evidence>
<sequence length="61" mass="7166">MMKTVKKEIVNSFKVCPNCGYRNGFHLMFEKLGKTKKPRYKIKLICPNCSQVYDVGFKVEF</sequence>
<protein>
    <submittedName>
        <fullName evidence="1">Uncharacterized protein</fullName>
    </submittedName>
</protein>
<accession>A0A1F7R930</accession>
<dbReference type="Proteomes" id="UP000178526">
    <property type="component" value="Unassembled WGS sequence"/>
</dbReference>
<organism evidence="1 2">
    <name type="scientific">Candidatus Schekmanbacteria bacterium GWA2_38_11</name>
    <dbReference type="NCBI Taxonomy" id="1817876"/>
    <lineage>
        <taxon>Bacteria</taxon>
        <taxon>Candidatus Schekmaniibacteriota</taxon>
    </lineage>
</organism>